<keyword evidence="3 10" id="KW-1003">Cell membrane</keyword>
<keyword evidence="8 10" id="KW-0472">Membrane</keyword>
<dbReference type="NCBIfam" id="NF011430">
    <property type="entry name" value="PRK14861.1"/>
    <property type="match status" value="1"/>
</dbReference>
<dbReference type="NCBIfam" id="NF011429">
    <property type="entry name" value="PRK14857.1"/>
    <property type="match status" value="1"/>
</dbReference>
<dbReference type="EMBL" id="DSOV01000047">
    <property type="protein sequence ID" value="HEN42896.1"/>
    <property type="molecule type" value="Genomic_DNA"/>
</dbReference>
<dbReference type="NCBIfam" id="TIGR01411">
    <property type="entry name" value="tatAE"/>
    <property type="match status" value="1"/>
</dbReference>
<dbReference type="InterPro" id="IPR003369">
    <property type="entry name" value="TatA/B/E"/>
</dbReference>
<evidence type="ECO:0000256" key="10">
    <source>
        <dbReference type="HAMAP-Rule" id="MF_00236"/>
    </source>
</evidence>
<comment type="caution">
    <text evidence="12">The sequence shown here is derived from an EMBL/GenBank/DDBJ whole genome shotgun (WGS) entry which is preliminary data.</text>
</comment>
<evidence type="ECO:0000256" key="1">
    <source>
        <dbReference type="ARBA" id="ARBA00004167"/>
    </source>
</evidence>
<dbReference type="Gene3D" id="1.20.5.3310">
    <property type="match status" value="1"/>
</dbReference>
<evidence type="ECO:0000313" key="12">
    <source>
        <dbReference type="EMBL" id="HEN42896.1"/>
    </source>
</evidence>
<evidence type="ECO:0000256" key="8">
    <source>
        <dbReference type="ARBA" id="ARBA00023136"/>
    </source>
</evidence>
<dbReference type="Pfam" id="PF02416">
    <property type="entry name" value="TatA_B_E"/>
    <property type="match status" value="1"/>
</dbReference>
<gene>
    <name evidence="10" type="primary">tatA</name>
    <name evidence="12" type="ORF">ENQ87_11100</name>
</gene>
<comment type="function">
    <text evidence="10">Part of the twin-arginine translocation (Tat) system that transports large folded proteins containing a characteristic twin-arginine motif in their signal peptide across membranes. TatA could form the protein-conducting channel of the Tat system.</text>
</comment>
<organism evidence="12">
    <name type="scientific">Geobacter metallireducens</name>
    <dbReference type="NCBI Taxonomy" id="28232"/>
    <lineage>
        <taxon>Bacteria</taxon>
        <taxon>Pseudomonadati</taxon>
        <taxon>Thermodesulfobacteriota</taxon>
        <taxon>Desulfuromonadia</taxon>
        <taxon>Geobacterales</taxon>
        <taxon>Geobacteraceae</taxon>
        <taxon>Geobacter</taxon>
    </lineage>
</organism>
<comment type="function">
    <text evidence="9">Part of the twin-arginine translocation (Tat) system that transports large folded proteins containing a characteristic twin-arginine motif in their signal peptide across the thylakoid membrane. Involved in delta pH-dependent protein transport required for chloroplast development, especially thylakoid membrane formation. TATC and TATB mediate precursor recognition, whereas TATA facilitates translocation.</text>
</comment>
<dbReference type="InterPro" id="IPR018448">
    <property type="entry name" value="TatB"/>
</dbReference>
<keyword evidence="7 10" id="KW-0811">Translocation</keyword>
<evidence type="ECO:0000256" key="4">
    <source>
        <dbReference type="ARBA" id="ARBA00022692"/>
    </source>
</evidence>
<name>A0A831XM79_GEOME</name>
<keyword evidence="2 10" id="KW-0813">Transport</keyword>
<dbReference type="GO" id="GO:0006886">
    <property type="term" value="P:intracellular protein transport"/>
    <property type="evidence" value="ECO:0007669"/>
    <property type="project" value="UniProtKB-ARBA"/>
</dbReference>
<dbReference type="HAMAP" id="MF_00236">
    <property type="entry name" value="TatA_E"/>
    <property type="match status" value="1"/>
</dbReference>
<evidence type="ECO:0000256" key="2">
    <source>
        <dbReference type="ARBA" id="ARBA00022448"/>
    </source>
</evidence>
<keyword evidence="4 10" id="KW-0812">Transmembrane</keyword>
<dbReference type="PANTHER" id="PTHR33162">
    <property type="entry name" value="SEC-INDEPENDENT PROTEIN TRANSLOCASE PROTEIN TATA, CHLOROPLASTIC"/>
    <property type="match status" value="1"/>
</dbReference>
<comment type="subcellular location">
    <subcellularLocation>
        <location evidence="10">Cell membrane</location>
        <topology evidence="10">Single-pass membrane protein</topology>
    </subcellularLocation>
    <subcellularLocation>
        <location evidence="1">Membrane</location>
        <topology evidence="1">Single-pass membrane protein</topology>
    </subcellularLocation>
</comment>
<comment type="similarity">
    <text evidence="10">Belongs to the TatA/E family.</text>
</comment>
<evidence type="ECO:0000256" key="3">
    <source>
        <dbReference type="ARBA" id="ARBA00022475"/>
    </source>
</evidence>
<evidence type="ECO:0000256" key="9">
    <source>
        <dbReference type="ARBA" id="ARBA00025340"/>
    </source>
</evidence>
<dbReference type="AlphaFoldDB" id="A0A831XM79"/>
<keyword evidence="6 10" id="KW-1133">Transmembrane helix</keyword>
<evidence type="ECO:0000256" key="6">
    <source>
        <dbReference type="ARBA" id="ARBA00022989"/>
    </source>
</evidence>
<feature type="region of interest" description="Disordered" evidence="11">
    <location>
        <begin position="86"/>
        <end position="112"/>
    </location>
</feature>
<dbReference type="PANTHER" id="PTHR33162:SF1">
    <property type="entry name" value="SEC-INDEPENDENT PROTEIN TRANSLOCASE PROTEIN TATA, CHLOROPLASTIC"/>
    <property type="match status" value="1"/>
</dbReference>
<evidence type="ECO:0000256" key="5">
    <source>
        <dbReference type="ARBA" id="ARBA00022927"/>
    </source>
</evidence>
<dbReference type="GO" id="GO:0043953">
    <property type="term" value="P:protein transport by the Tat complex"/>
    <property type="evidence" value="ECO:0007669"/>
    <property type="project" value="UniProtKB-UniRule"/>
</dbReference>
<protein>
    <recommendedName>
        <fullName evidence="10">Sec-independent protein translocase protein TatA</fullName>
    </recommendedName>
</protein>
<evidence type="ECO:0000256" key="7">
    <source>
        <dbReference type="ARBA" id="ARBA00023010"/>
    </source>
</evidence>
<feature type="region of interest" description="Disordered" evidence="11">
    <location>
        <begin position="57"/>
        <end position="76"/>
    </location>
</feature>
<dbReference type="GO" id="GO:0033281">
    <property type="term" value="C:TAT protein transport complex"/>
    <property type="evidence" value="ECO:0007669"/>
    <property type="project" value="UniProtKB-UniRule"/>
</dbReference>
<evidence type="ECO:0000256" key="11">
    <source>
        <dbReference type="SAM" id="MobiDB-lite"/>
    </source>
</evidence>
<reference evidence="12" key="1">
    <citation type="journal article" date="2020" name="mSystems">
        <title>Genome- and Community-Level Interaction Insights into Carbon Utilization and Element Cycling Functions of Hydrothermarchaeota in Hydrothermal Sediment.</title>
        <authorList>
            <person name="Zhou Z."/>
            <person name="Liu Y."/>
            <person name="Xu W."/>
            <person name="Pan J."/>
            <person name="Luo Z.H."/>
            <person name="Li M."/>
        </authorList>
    </citation>
    <scope>NUCLEOTIDE SEQUENCE [LARGE SCALE GENOMIC DNA]</scope>
    <source>
        <strain evidence="12">SpSt-349</strain>
    </source>
</reference>
<feature type="transmembrane region" description="Helical" evidence="10">
    <location>
        <begin position="6"/>
        <end position="25"/>
    </location>
</feature>
<accession>A0A831XM79</accession>
<keyword evidence="5 10" id="KW-0653">Protein transport</keyword>
<dbReference type="PRINTS" id="PR01506">
    <property type="entry name" value="TATBPROTEIN"/>
</dbReference>
<dbReference type="NCBIfam" id="TIGR01410">
    <property type="entry name" value="tatB"/>
    <property type="match status" value="1"/>
</dbReference>
<proteinExistence type="inferred from homology"/>
<feature type="compositionally biased region" description="Low complexity" evidence="11">
    <location>
        <begin position="90"/>
        <end position="102"/>
    </location>
</feature>
<dbReference type="InterPro" id="IPR006312">
    <property type="entry name" value="TatA/E"/>
</dbReference>
<dbReference type="GO" id="GO:0008320">
    <property type="term" value="F:protein transmembrane transporter activity"/>
    <property type="evidence" value="ECO:0007669"/>
    <property type="project" value="UniProtKB-UniRule"/>
</dbReference>
<comment type="subunit">
    <text evidence="10">Forms a complex with TatC.</text>
</comment>
<sequence>MFGIGMPELIVILVIALIVIGPQKLPDIARSLGKGLAEFKRASDDFQRNIAEEVRNLEEKERAEKESTVADGAPERDLAAEVKAYEDQAAEAAPGGKAPEAPRQGGDRERKA</sequence>